<organism evidence="2">
    <name type="scientific">marine sediment metagenome</name>
    <dbReference type="NCBI Taxonomy" id="412755"/>
    <lineage>
        <taxon>unclassified sequences</taxon>
        <taxon>metagenomes</taxon>
        <taxon>ecological metagenomes</taxon>
    </lineage>
</organism>
<evidence type="ECO:0000313" key="2">
    <source>
        <dbReference type="EMBL" id="KKN51708.1"/>
    </source>
</evidence>
<sequence length="73" mass="8627">MVAGTQEELEGRERSESLKEKQEEQRIEVRIMPDGKFDVKVMGFWSGTLLRAAKRAISHGYKVRRHELTRKRR</sequence>
<comment type="caution">
    <text evidence="2">The sequence shown here is derived from an EMBL/GenBank/DDBJ whole genome shotgun (WGS) entry which is preliminary data.</text>
</comment>
<reference evidence="2" key="1">
    <citation type="journal article" date="2015" name="Nature">
        <title>Complex archaea that bridge the gap between prokaryotes and eukaryotes.</title>
        <authorList>
            <person name="Spang A."/>
            <person name="Saw J.H."/>
            <person name="Jorgensen S.L."/>
            <person name="Zaremba-Niedzwiedzka K."/>
            <person name="Martijn J."/>
            <person name="Lind A.E."/>
            <person name="van Eijk R."/>
            <person name="Schleper C."/>
            <person name="Guy L."/>
            <person name="Ettema T.J."/>
        </authorList>
    </citation>
    <scope>NUCLEOTIDE SEQUENCE</scope>
</reference>
<gene>
    <name evidence="2" type="ORF">LCGC14_0619950</name>
</gene>
<name>A0A0F9UDK4_9ZZZZ</name>
<evidence type="ECO:0000256" key="1">
    <source>
        <dbReference type="SAM" id="MobiDB-lite"/>
    </source>
</evidence>
<proteinExistence type="predicted"/>
<protein>
    <submittedName>
        <fullName evidence="2">Uncharacterized protein</fullName>
    </submittedName>
</protein>
<feature type="region of interest" description="Disordered" evidence="1">
    <location>
        <begin position="1"/>
        <end position="24"/>
    </location>
</feature>
<accession>A0A0F9UDK4</accession>
<dbReference type="AlphaFoldDB" id="A0A0F9UDK4"/>
<dbReference type="EMBL" id="LAZR01001051">
    <property type="protein sequence ID" value="KKN51708.1"/>
    <property type="molecule type" value="Genomic_DNA"/>
</dbReference>
<feature type="compositionally biased region" description="Basic and acidic residues" evidence="1">
    <location>
        <begin position="9"/>
        <end position="24"/>
    </location>
</feature>